<comment type="caution">
    <text evidence="1">The sequence shown here is derived from an EMBL/GenBank/DDBJ whole genome shotgun (WGS) entry which is preliminary data.</text>
</comment>
<proteinExistence type="predicted"/>
<gene>
    <name evidence="1" type="primary">jg19061</name>
    <name evidence="1" type="ORF">PAEG_LOCUS27724</name>
</gene>
<keyword evidence="2" id="KW-1185">Reference proteome</keyword>
<evidence type="ECO:0000313" key="1">
    <source>
        <dbReference type="EMBL" id="CAH2269513.1"/>
    </source>
</evidence>
<dbReference type="Proteomes" id="UP000838756">
    <property type="component" value="Unassembled WGS sequence"/>
</dbReference>
<reference evidence="1" key="1">
    <citation type="submission" date="2022-03" db="EMBL/GenBank/DDBJ databases">
        <authorList>
            <person name="Lindestad O."/>
        </authorList>
    </citation>
    <scope>NUCLEOTIDE SEQUENCE</scope>
</reference>
<evidence type="ECO:0000313" key="2">
    <source>
        <dbReference type="Proteomes" id="UP000838756"/>
    </source>
</evidence>
<name>A0A8S4SR05_9NEOP</name>
<protein>
    <submittedName>
        <fullName evidence="1">Jg19061 protein</fullName>
    </submittedName>
</protein>
<dbReference type="EMBL" id="CAKXAJ010026534">
    <property type="protein sequence ID" value="CAH2269513.1"/>
    <property type="molecule type" value="Genomic_DNA"/>
</dbReference>
<organism evidence="1 2">
    <name type="scientific">Pararge aegeria aegeria</name>
    <dbReference type="NCBI Taxonomy" id="348720"/>
    <lineage>
        <taxon>Eukaryota</taxon>
        <taxon>Metazoa</taxon>
        <taxon>Ecdysozoa</taxon>
        <taxon>Arthropoda</taxon>
        <taxon>Hexapoda</taxon>
        <taxon>Insecta</taxon>
        <taxon>Pterygota</taxon>
        <taxon>Neoptera</taxon>
        <taxon>Endopterygota</taxon>
        <taxon>Lepidoptera</taxon>
        <taxon>Glossata</taxon>
        <taxon>Ditrysia</taxon>
        <taxon>Papilionoidea</taxon>
        <taxon>Nymphalidae</taxon>
        <taxon>Satyrinae</taxon>
        <taxon>Satyrini</taxon>
        <taxon>Parargina</taxon>
        <taxon>Pararge</taxon>
    </lineage>
</organism>
<dbReference type="AlphaFoldDB" id="A0A8S4SR05"/>
<accession>A0A8S4SR05</accession>
<sequence length="85" mass="9408">MSRGQHIRYISHGTTFIQVERHGVPIEKEDSLQQESYGLYTLYSSNSALSLVANSISSPRLHCALALAAQTNSWSRQTPLTTNST</sequence>